<dbReference type="EMBL" id="JBBWWR010000012">
    <property type="protein sequence ID" value="KAK8958235.1"/>
    <property type="molecule type" value="Genomic_DNA"/>
</dbReference>
<dbReference type="InterPro" id="IPR056924">
    <property type="entry name" value="SH3_Tf2-1"/>
</dbReference>
<reference evidence="2 3" key="1">
    <citation type="journal article" date="2022" name="Nat. Plants">
        <title>Genomes of leafy and leafless Platanthera orchids illuminate the evolution of mycoheterotrophy.</title>
        <authorList>
            <person name="Li M.H."/>
            <person name="Liu K.W."/>
            <person name="Li Z."/>
            <person name="Lu H.C."/>
            <person name="Ye Q.L."/>
            <person name="Zhang D."/>
            <person name="Wang J.Y."/>
            <person name="Li Y.F."/>
            <person name="Zhong Z.M."/>
            <person name="Liu X."/>
            <person name="Yu X."/>
            <person name="Liu D.K."/>
            <person name="Tu X.D."/>
            <person name="Liu B."/>
            <person name="Hao Y."/>
            <person name="Liao X.Y."/>
            <person name="Jiang Y.T."/>
            <person name="Sun W.H."/>
            <person name="Chen J."/>
            <person name="Chen Y.Q."/>
            <person name="Ai Y."/>
            <person name="Zhai J.W."/>
            <person name="Wu S.S."/>
            <person name="Zhou Z."/>
            <person name="Hsiao Y.Y."/>
            <person name="Wu W.L."/>
            <person name="Chen Y.Y."/>
            <person name="Lin Y.F."/>
            <person name="Hsu J.L."/>
            <person name="Li C.Y."/>
            <person name="Wang Z.W."/>
            <person name="Zhao X."/>
            <person name="Zhong W.Y."/>
            <person name="Ma X.K."/>
            <person name="Ma L."/>
            <person name="Huang J."/>
            <person name="Chen G.Z."/>
            <person name="Huang M.Z."/>
            <person name="Huang L."/>
            <person name="Peng D.H."/>
            <person name="Luo Y.B."/>
            <person name="Zou S.Q."/>
            <person name="Chen S.P."/>
            <person name="Lan S."/>
            <person name="Tsai W.C."/>
            <person name="Van de Peer Y."/>
            <person name="Liu Z.J."/>
        </authorList>
    </citation>
    <scope>NUCLEOTIDE SEQUENCE [LARGE SCALE GENOMIC DNA]</scope>
    <source>
        <strain evidence="2">Lor288</strain>
    </source>
</reference>
<dbReference type="Proteomes" id="UP001412067">
    <property type="component" value="Unassembled WGS sequence"/>
</dbReference>
<proteinExistence type="predicted"/>
<protein>
    <recommendedName>
        <fullName evidence="1">Tf2-1-like SH3-like domain-containing protein</fullName>
    </recommendedName>
</protein>
<feature type="domain" description="Tf2-1-like SH3-like" evidence="1">
    <location>
        <begin position="7"/>
        <end position="50"/>
    </location>
</feature>
<organism evidence="2 3">
    <name type="scientific">Platanthera guangdongensis</name>
    <dbReference type="NCBI Taxonomy" id="2320717"/>
    <lineage>
        <taxon>Eukaryota</taxon>
        <taxon>Viridiplantae</taxon>
        <taxon>Streptophyta</taxon>
        <taxon>Embryophyta</taxon>
        <taxon>Tracheophyta</taxon>
        <taxon>Spermatophyta</taxon>
        <taxon>Magnoliopsida</taxon>
        <taxon>Liliopsida</taxon>
        <taxon>Asparagales</taxon>
        <taxon>Orchidaceae</taxon>
        <taxon>Orchidoideae</taxon>
        <taxon>Orchideae</taxon>
        <taxon>Orchidinae</taxon>
        <taxon>Platanthera</taxon>
    </lineage>
</organism>
<evidence type="ECO:0000259" key="1">
    <source>
        <dbReference type="Pfam" id="PF24626"/>
    </source>
</evidence>
<evidence type="ECO:0000313" key="2">
    <source>
        <dbReference type="EMBL" id="KAK8958235.1"/>
    </source>
</evidence>
<comment type="caution">
    <text evidence="2">The sequence shown here is derived from an EMBL/GenBank/DDBJ whole genome shotgun (WGS) entry which is preliminary data.</text>
</comment>
<evidence type="ECO:0000313" key="3">
    <source>
        <dbReference type="Proteomes" id="UP001412067"/>
    </source>
</evidence>
<gene>
    <name evidence="2" type="ORF">KSP40_PGU002431</name>
</gene>
<dbReference type="Pfam" id="PF24626">
    <property type="entry name" value="SH3_Tf2-1"/>
    <property type="match status" value="1"/>
</dbReference>
<sequence>MPSGSIKKLVNRRACPFRILKKFGENTYLLEIPTDWGIYFIFNVLDLITYVSPPLESSTTPFIPSTMSSNGLGVSLSLDRSLL</sequence>
<accession>A0ABR2M3P0</accession>
<keyword evidence="3" id="KW-1185">Reference proteome</keyword>
<name>A0ABR2M3P0_9ASPA</name>